<keyword evidence="6" id="KW-1185">Reference proteome</keyword>
<dbReference type="GO" id="GO:0046872">
    <property type="term" value="F:metal ion binding"/>
    <property type="evidence" value="ECO:0007669"/>
    <property type="project" value="UniProtKB-KW"/>
</dbReference>
<evidence type="ECO:0000259" key="3">
    <source>
        <dbReference type="Pfam" id="PF03171"/>
    </source>
</evidence>
<dbReference type="PANTHER" id="PTHR47990">
    <property type="entry name" value="2-OXOGLUTARATE (2OG) AND FE(II)-DEPENDENT OXYGENASE SUPERFAMILY PROTEIN-RELATED"/>
    <property type="match status" value="1"/>
</dbReference>
<keyword evidence="1" id="KW-0479">Metal-binding</keyword>
<dbReference type="SUPFAM" id="SSF51197">
    <property type="entry name" value="Clavaminate synthase-like"/>
    <property type="match status" value="1"/>
</dbReference>
<evidence type="ECO:0000259" key="4">
    <source>
        <dbReference type="Pfam" id="PF14226"/>
    </source>
</evidence>
<evidence type="ECO:0000313" key="6">
    <source>
        <dbReference type="Proteomes" id="UP001187192"/>
    </source>
</evidence>
<feature type="domain" description="Isopenicillin N synthase-like Fe(2+) 2OG dioxygenase" evidence="3">
    <location>
        <begin position="167"/>
        <end position="231"/>
    </location>
</feature>
<name>A0AA88DFY0_FICCA</name>
<feature type="domain" description="Non-haem dioxygenase N-terminal" evidence="4">
    <location>
        <begin position="9"/>
        <end position="90"/>
    </location>
</feature>
<protein>
    <submittedName>
        <fullName evidence="5">Uncharacterized protein</fullName>
    </submittedName>
</protein>
<proteinExistence type="predicted"/>
<accession>A0AA88DFY0</accession>
<gene>
    <name evidence="5" type="ORF">TIFTF001_006715</name>
</gene>
<evidence type="ECO:0000313" key="5">
    <source>
        <dbReference type="EMBL" id="GMN37299.1"/>
    </source>
</evidence>
<dbReference type="InterPro" id="IPR027443">
    <property type="entry name" value="IPNS-like_sf"/>
</dbReference>
<dbReference type="InterPro" id="IPR044861">
    <property type="entry name" value="IPNS-like_FE2OG_OXY"/>
</dbReference>
<reference evidence="5" key="1">
    <citation type="submission" date="2023-07" db="EMBL/GenBank/DDBJ databases">
        <title>draft genome sequence of fig (Ficus carica).</title>
        <authorList>
            <person name="Takahashi T."/>
            <person name="Nishimura K."/>
        </authorList>
    </citation>
    <scope>NUCLEOTIDE SEQUENCE</scope>
</reference>
<comment type="caution">
    <text evidence="5">The sequence shown here is derived from an EMBL/GenBank/DDBJ whole genome shotgun (WGS) entry which is preliminary data.</text>
</comment>
<sequence>MESQTVHKIPVIDFTKENLKPGTDEWILACKEIRHAFEEYGCFEAVYDKIPLQLHNSVFAAAEDLFGLPLETKMQKTSEKPYHSYYGQFSVVPLYESLGIDNPTTLEGSQKFTNLMWPAGNDSFRETTQTISKLLVELYEMATRMVFDSYGVERLHVSNLTLTSYLLRFFKYRTRQTNETDVGLQCHVDRTFMSIVHQHQIEGLQVKSKDGQGIDVKPSTTTFLVIAGDIVGVC</sequence>
<dbReference type="Gene3D" id="2.60.120.330">
    <property type="entry name" value="B-lactam Antibiotic, Isopenicillin N Synthase, Chain"/>
    <property type="match status" value="1"/>
</dbReference>
<dbReference type="Pfam" id="PF14226">
    <property type="entry name" value="DIOX_N"/>
    <property type="match status" value="1"/>
</dbReference>
<dbReference type="Pfam" id="PF03171">
    <property type="entry name" value="2OG-FeII_Oxy"/>
    <property type="match status" value="1"/>
</dbReference>
<dbReference type="EMBL" id="BTGU01000006">
    <property type="protein sequence ID" value="GMN37299.1"/>
    <property type="molecule type" value="Genomic_DNA"/>
</dbReference>
<keyword evidence="2" id="KW-0408">Iron</keyword>
<evidence type="ECO:0000256" key="1">
    <source>
        <dbReference type="ARBA" id="ARBA00022723"/>
    </source>
</evidence>
<dbReference type="InterPro" id="IPR026992">
    <property type="entry name" value="DIOX_N"/>
</dbReference>
<evidence type="ECO:0000256" key="2">
    <source>
        <dbReference type="ARBA" id="ARBA00023004"/>
    </source>
</evidence>
<dbReference type="InterPro" id="IPR050231">
    <property type="entry name" value="Iron_ascorbate_oxido_reductase"/>
</dbReference>
<dbReference type="Proteomes" id="UP001187192">
    <property type="component" value="Unassembled WGS sequence"/>
</dbReference>
<organism evidence="5 6">
    <name type="scientific">Ficus carica</name>
    <name type="common">Common fig</name>
    <dbReference type="NCBI Taxonomy" id="3494"/>
    <lineage>
        <taxon>Eukaryota</taxon>
        <taxon>Viridiplantae</taxon>
        <taxon>Streptophyta</taxon>
        <taxon>Embryophyta</taxon>
        <taxon>Tracheophyta</taxon>
        <taxon>Spermatophyta</taxon>
        <taxon>Magnoliopsida</taxon>
        <taxon>eudicotyledons</taxon>
        <taxon>Gunneridae</taxon>
        <taxon>Pentapetalae</taxon>
        <taxon>rosids</taxon>
        <taxon>fabids</taxon>
        <taxon>Rosales</taxon>
        <taxon>Moraceae</taxon>
        <taxon>Ficeae</taxon>
        <taxon>Ficus</taxon>
    </lineage>
</organism>
<dbReference type="AlphaFoldDB" id="A0AA88DFY0"/>